<dbReference type="AlphaFoldDB" id="Q8ETI9"/>
<evidence type="ECO:0000256" key="2">
    <source>
        <dbReference type="ARBA" id="ARBA00022448"/>
    </source>
</evidence>
<dbReference type="SMART" id="SM00382">
    <property type="entry name" value="AAA"/>
    <property type="match status" value="1"/>
</dbReference>
<evidence type="ECO:0000256" key="4">
    <source>
        <dbReference type="ARBA" id="ARBA00022840"/>
    </source>
</evidence>
<dbReference type="KEGG" id="oih:OB0271"/>
<keyword evidence="4 6" id="KW-0067">ATP-binding</keyword>
<dbReference type="InterPro" id="IPR003593">
    <property type="entry name" value="AAA+_ATPase"/>
</dbReference>
<dbReference type="PROSITE" id="PS50893">
    <property type="entry name" value="ABC_TRANSPORTER_2"/>
    <property type="match status" value="1"/>
</dbReference>
<sequence>MIVIAVLKLKEVSKKYKSQQVIDEINLTIDHPGIWALVGPNGVGKTTLLNCICNIIPASKGEIYLLGESNKNYQVFKQVSYLQDNTVLFHYLSGYDHLKFVCDIHKLSKSRIKEVAEYVGMDSYLHKKVGDYSLGMKQHLLLAISIVNRPKLLFMDEPLTGLDPSSAILMRNILLELVEQGTTVILSSHNLAEIDRVTNNIIFLKDGKLVEVDRLKHMETQYIFKLSDEDLGKRLFTDAGYTIQENSSNGMKVIMEESNLNQFIQNIQNSGISILDIQKEVSGSEELYETYFGKRG</sequence>
<dbReference type="RefSeq" id="WP_011064673.1">
    <property type="nucleotide sequence ID" value="NC_004193.1"/>
</dbReference>
<evidence type="ECO:0000256" key="1">
    <source>
        <dbReference type="ARBA" id="ARBA00005417"/>
    </source>
</evidence>
<dbReference type="PANTHER" id="PTHR43335:SF11">
    <property type="entry name" value="ABC TRANSPORTER RELATED"/>
    <property type="match status" value="1"/>
</dbReference>
<keyword evidence="3" id="KW-0547">Nucleotide-binding</keyword>
<keyword evidence="7" id="KW-1185">Reference proteome</keyword>
<comment type="similarity">
    <text evidence="1">Belongs to the ABC transporter superfamily.</text>
</comment>
<gene>
    <name evidence="6" type="ordered locus">OB0271</name>
</gene>
<dbReference type="EMBL" id="BA000028">
    <property type="protein sequence ID" value="BAC12227.1"/>
    <property type="molecule type" value="Genomic_DNA"/>
</dbReference>
<dbReference type="InterPro" id="IPR027417">
    <property type="entry name" value="P-loop_NTPase"/>
</dbReference>
<dbReference type="eggNOG" id="COG1131">
    <property type="taxonomic scope" value="Bacteria"/>
</dbReference>
<evidence type="ECO:0000313" key="6">
    <source>
        <dbReference type="EMBL" id="BAC12227.1"/>
    </source>
</evidence>
<reference evidence="6 7" key="1">
    <citation type="journal article" date="2001" name="FEMS Microbiol. Lett.">
        <title>Oceanobacillus iheyensis gen. nov., sp. nov., a deep-sea extremely halotolerant and alkaliphilic species isolated from a depth of 1050 m on the Iheya Ridge.</title>
        <authorList>
            <person name="Lu J."/>
            <person name="Nogi Y."/>
            <person name="Takami H."/>
        </authorList>
    </citation>
    <scope>NUCLEOTIDE SEQUENCE [LARGE SCALE GENOMIC DNA]</scope>
    <source>
        <strain evidence="7">DSM 14371 / CIP 107618 / JCM 11309 / KCTC 3954 / HTE831</strain>
    </source>
</reference>
<reference evidence="6 7" key="2">
    <citation type="journal article" date="2002" name="Nucleic Acids Res.">
        <title>Genome sequence of Oceanobacillus iheyensis isolated from the Iheya Ridge and its unexpected adaptive capabilities to extreme environments.</title>
        <authorList>
            <person name="Takami H."/>
            <person name="Takaki Y."/>
            <person name="Uchiyama I."/>
        </authorList>
    </citation>
    <scope>NUCLEOTIDE SEQUENCE [LARGE SCALE GENOMIC DNA]</scope>
    <source>
        <strain evidence="7">DSM 14371 / CIP 107618 / JCM 11309 / KCTC 3954 / HTE831</strain>
    </source>
</reference>
<dbReference type="GO" id="GO:0005524">
    <property type="term" value="F:ATP binding"/>
    <property type="evidence" value="ECO:0007669"/>
    <property type="project" value="UniProtKB-KW"/>
</dbReference>
<keyword evidence="2" id="KW-0813">Transport</keyword>
<evidence type="ECO:0000256" key="3">
    <source>
        <dbReference type="ARBA" id="ARBA00022741"/>
    </source>
</evidence>
<dbReference type="Pfam" id="PF00005">
    <property type="entry name" value="ABC_tran"/>
    <property type="match status" value="1"/>
</dbReference>
<feature type="domain" description="ABC transporter" evidence="5">
    <location>
        <begin position="7"/>
        <end position="231"/>
    </location>
</feature>
<dbReference type="CDD" id="cd03230">
    <property type="entry name" value="ABC_DR_subfamily_A"/>
    <property type="match status" value="1"/>
</dbReference>
<dbReference type="InterPro" id="IPR003439">
    <property type="entry name" value="ABC_transporter-like_ATP-bd"/>
</dbReference>
<proteinExistence type="inferred from homology"/>
<protein>
    <submittedName>
        <fullName evidence="6">ABC transporter ATP-binding protein</fullName>
    </submittedName>
</protein>
<dbReference type="PhylomeDB" id="Q8ETI9"/>
<name>Q8ETI9_OCEIH</name>
<dbReference type="GO" id="GO:0016887">
    <property type="term" value="F:ATP hydrolysis activity"/>
    <property type="evidence" value="ECO:0007669"/>
    <property type="project" value="InterPro"/>
</dbReference>
<dbReference type="STRING" id="221109.gene:10732474"/>
<dbReference type="HOGENOM" id="CLU_000604_1_2_9"/>
<dbReference type="Gene3D" id="3.40.50.300">
    <property type="entry name" value="P-loop containing nucleotide triphosphate hydrolases"/>
    <property type="match status" value="1"/>
</dbReference>
<evidence type="ECO:0000313" key="7">
    <source>
        <dbReference type="Proteomes" id="UP000000822"/>
    </source>
</evidence>
<dbReference type="PANTHER" id="PTHR43335">
    <property type="entry name" value="ABC TRANSPORTER, ATP-BINDING PROTEIN"/>
    <property type="match status" value="1"/>
</dbReference>
<organism evidence="6 7">
    <name type="scientific">Oceanobacillus iheyensis (strain DSM 14371 / CIP 107618 / JCM 11309 / KCTC 3954 / HTE831)</name>
    <dbReference type="NCBI Taxonomy" id="221109"/>
    <lineage>
        <taxon>Bacteria</taxon>
        <taxon>Bacillati</taxon>
        <taxon>Bacillota</taxon>
        <taxon>Bacilli</taxon>
        <taxon>Bacillales</taxon>
        <taxon>Bacillaceae</taxon>
        <taxon>Oceanobacillus</taxon>
    </lineage>
</organism>
<dbReference type="SUPFAM" id="SSF52540">
    <property type="entry name" value="P-loop containing nucleoside triphosphate hydrolases"/>
    <property type="match status" value="1"/>
</dbReference>
<dbReference type="Proteomes" id="UP000000822">
    <property type="component" value="Chromosome"/>
</dbReference>
<accession>Q8ETI9</accession>
<evidence type="ECO:0000259" key="5">
    <source>
        <dbReference type="PROSITE" id="PS50893"/>
    </source>
</evidence>